<evidence type="ECO:0008006" key="4">
    <source>
        <dbReference type="Google" id="ProtNLM"/>
    </source>
</evidence>
<keyword evidence="1" id="KW-0472">Membrane</keyword>
<keyword evidence="1" id="KW-0812">Transmembrane</keyword>
<reference evidence="2 3" key="1">
    <citation type="submission" date="2017-05" db="EMBL/GenBank/DDBJ databases">
        <title>Isolation of Rhodococcus sp. S2-17 biodegrading of BP-3.</title>
        <authorList>
            <person name="Lee Y."/>
            <person name="Kim K.H."/>
            <person name="Chun B.H."/>
            <person name="Jung H.S."/>
            <person name="Jeon C.O."/>
        </authorList>
    </citation>
    <scope>NUCLEOTIDE SEQUENCE [LARGE SCALE GENOMIC DNA]</scope>
    <source>
        <strain evidence="2 3">S2-17</strain>
    </source>
</reference>
<accession>A0A2S2BVC0</accession>
<feature type="transmembrane region" description="Helical" evidence="1">
    <location>
        <begin position="109"/>
        <end position="128"/>
    </location>
</feature>
<keyword evidence="1" id="KW-1133">Transmembrane helix</keyword>
<evidence type="ECO:0000256" key="1">
    <source>
        <dbReference type="SAM" id="Phobius"/>
    </source>
</evidence>
<dbReference type="OrthoDB" id="4464468at2"/>
<feature type="transmembrane region" description="Helical" evidence="1">
    <location>
        <begin position="44"/>
        <end position="66"/>
    </location>
</feature>
<evidence type="ECO:0000313" key="3">
    <source>
        <dbReference type="Proteomes" id="UP000245711"/>
    </source>
</evidence>
<dbReference type="Proteomes" id="UP000245711">
    <property type="component" value="Chromosome"/>
</dbReference>
<keyword evidence="3" id="KW-1185">Reference proteome</keyword>
<gene>
    <name evidence="2" type="ORF">CBI38_14370</name>
</gene>
<evidence type="ECO:0000313" key="2">
    <source>
        <dbReference type="EMBL" id="AWK72571.1"/>
    </source>
</evidence>
<dbReference type="KEGG" id="roz:CBI38_14370"/>
<sequence>MRFLVGCSYVSVLCALLIGVWVLPQLLTKGYIDVGGSPAFEPLFIYPGVVGFVVCIMAAATSLVLFGRRRLTSVGQRLIAAGQVFTVALFAACIASLRLPSATGWELLALPGALLIGQTAVGAGLVFSRSLRGT</sequence>
<proteinExistence type="predicted"/>
<protein>
    <recommendedName>
        <fullName evidence="4">Integral membrane protein</fullName>
    </recommendedName>
</protein>
<feature type="transmembrane region" description="Helical" evidence="1">
    <location>
        <begin position="78"/>
        <end position="97"/>
    </location>
</feature>
<name>A0A2S2BVC0_9NOCA</name>
<organism evidence="2 3">
    <name type="scientific">Rhodococcus oxybenzonivorans</name>
    <dbReference type="NCBI Taxonomy" id="1990687"/>
    <lineage>
        <taxon>Bacteria</taxon>
        <taxon>Bacillati</taxon>
        <taxon>Actinomycetota</taxon>
        <taxon>Actinomycetes</taxon>
        <taxon>Mycobacteriales</taxon>
        <taxon>Nocardiaceae</taxon>
        <taxon>Rhodococcus</taxon>
    </lineage>
</organism>
<dbReference type="AlphaFoldDB" id="A0A2S2BVC0"/>
<dbReference type="RefSeq" id="WP_109329791.1">
    <property type="nucleotide sequence ID" value="NZ_CP021354.1"/>
</dbReference>
<dbReference type="EMBL" id="CP021354">
    <property type="protein sequence ID" value="AWK72571.1"/>
    <property type="molecule type" value="Genomic_DNA"/>
</dbReference>